<dbReference type="Proteomes" id="UP000192408">
    <property type="component" value="Unassembled WGS sequence"/>
</dbReference>
<keyword evidence="2 4" id="KW-0862">Zinc</keyword>
<dbReference type="GO" id="GO:0016491">
    <property type="term" value="F:oxidoreductase activity"/>
    <property type="evidence" value="ECO:0007669"/>
    <property type="project" value="UniProtKB-KW"/>
</dbReference>
<comment type="similarity">
    <text evidence="4">Belongs to the zinc-containing alcohol dehydrogenase family.</text>
</comment>
<keyword evidence="3" id="KW-0560">Oxidoreductase</keyword>
<feature type="domain" description="Alcohol dehydrogenase-like C-terminal" evidence="5">
    <location>
        <begin position="171"/>
        <end position="294"/>
    </location>
</feature>
<dbReference type="STRING" id="1122938.SAMN05660772_01033"/>
<accession>A0A1W1V2M3</accession>
<evidence type="ECO:0000259" key="6">
    <source>
        <dbReference type="Pfam" id="PF08240"/>
    </source>
</evidence>
<dbReference type="PANTHER" id="PTHR43401">
    <property type="entry name" value="L-THREONINE 3-DEHYDROGENASE"/>
    <property type="match status" value="1"/>
</dbReference>
<evidence type="ECO:0000256" key="4">
    <source>
        <dbReference type="RuleBase" id="RU361277"/>
    </source>
</evidence>
<dbReference type="RefSeq" id="WP_084257582.1">
    <property type="nucleotide sequence ID" value="NZ_FWWV01000035.1"/>
</dbReference>
<name>A0A1W1V2M3_9PAST</name>
<dbReference type="EMBL" id="FWWV01000035">
    <property type="protein sequence ID" value="SMB87627.1"/>
    <property type="molecule type" value="Genomic_DNA"/>
</dbReference>
<dbReference type="InterPro" id="IPR013149">
    <property type="entry name" value="ADH-like_C"/>
</dbReference>
<dbReference type="CDD" id="cd08261">
    <property type="entry name" value="Zn_ADH7"/>
    <property type="match status" value="1"/>
</dbReference>
<dbReference type="SUPFAM" id="SSF50129">
    <property type="entry name" value="GroES-like"/>
    <property type="match status" value="1"/>
</dbReference>
<dbReference type="Gene3D" id="3.90.180.10">
    <property type="entry name" value="Medium-chain alcohol dehydrogenases, catalytic domain"/>
    <property type="match status" value="1"/>
</dbReference>
<dbReference type="InterPro" id="IPR013154">
    <property type="entry name" value="ADH-like_N"/>
</dbReference>
<evidence type="ECO:0000256" key="3">
    <source>
        <dbReference type="ARBA" id="ARBA00023002"/>
    </source>
</evidence>
<dbReference type="AlphaFoldDB" id="A0A1W1V2M3"/>
<dbReference type="InterPro" id="IPR050129">
    <property type="entry name" value="Zn_alcohol_dh"/>
</dbReference>
<dbReference type="SUPFAM" id="SSF51735">
    <property type="entry name" value="NAD(P)-binding Rossmann-fold domains"/>
    <property type="match status" value="1"/>
</dbReference>
<keyword evidence="8" id="KW-1185">Reference proteome</keyword>
<evidence type="ECO:0000256" key="1">
    <source>
        <dbReference type="ARBA" id="ARBA00022723"/>
    </source>
</evidence>
<dbReference type="Gene3D" id="3.40.50.720">
    <property type="entry name" value="NAD(P)-binding Rossmann-like Domain"/>
    <property type="match status" value="1"/>
</dbReference>
<keyword evidence="1 4" id="KW-0479">Metal-binding</keyword>
<reference evidence="8" key="1">
    <citation type="submission" date="2017-04" db="EMBL/GenBank/DDBJ databases">
        <authorList>
            <person name="Varghese N."/>
            <person name="Submissions S."/>
        </authorList>
    </citation>
    <scope>NUCLEOTIDE SEQUENCE [LARGE SCALE GENOMIC DNA]</scope>
    <source>
        <strain evidence="8">DSM 23072</strain>
    </source>
</reference>
<comment type="cofactor">
    <cofactor evidence="4">
        <name>Zn(2+)</name>
        <dbReference type="ChEBI" id="CHEBI:29105"/>
    </cofactor>
</comment>
<evidence type="ECO:0000313" key="8">
    <source>
        <dbReference type="Proteomes" id="UP000192408"/>
    </source>
</evidence>
<dbReference type="InterPro" id="IPR036291">
    <property type="entry name" value="NAD(P)-bd_dom_sf"/>
</dbReference>
<sequence>MKSLVCKEPFSLEYQEKPAPVATDNEVVIKVSAVGICGTDIHAYQGNQPFFEYPRVLGHEVCGSIVALGSQVKEYKIGERVALIPYLSCGQCIACQNGKTNCCENISVMGVHQDGGFSELLAIPQTNVIPIADNVDDISAALIEPFAISAHAVRRAQVNQNSNVLVIGAGPIGLGAAAIAMADGAKVVVADTSEERRRHIQKKLNVAVVDPLSEKIEDYFDNILPEIVIDATGNPHSMNNAVNFICHGGRIVFVGLFKGDLVIHDPDFHKKETTLMGSRNATQEDFIKVQRLMSEGKICSSMMLSDTFNYTDLADIYEEKIVKNKNLVKGVILY</sequence>
<dbReference type="InterPro" id="IPR002328">
    <property type="entry name" value="ADH_Zn_CS"/>
</dbReference>
<dbReference type="Pfam" id="PF08240">
    <property type="entry name" value="ADH_N"/>
    <property type="match status" value="1"/>
</dbReference>
<dbReference type="GO" id="GO:0008270">
    <property type="term" value="F:zinc ion binding"/>
    <property type="evidence" value="ECO:0007669"/>
    <property type="project" value="InterPro"/>
</dbReference>
<evidence type="ECO:0000259" key="5">
    <source>
        <dbReference type="Pfam" id="PF00107"/>
    </source>
</evidence>
<dbReference type="PANTHER" id="PTHR43401:SF3">
    <property type="entry name" value="L-GALACTONATE-5-DEHYDROGENASE"/>
    <property type="match status" value="1"/>
</dbReference>
<organism evidence="7 8">
    <name type="scientific">Pasteurella testudinis DSM 23072</name>
    <dbReference type="NCBI Taxonomy" id="1122938"/>
    <lineage>
        <taxon>Bacteria</taxon>
        <taxon>Pseudomonadati</taxon>
        <taxon>Pseudomonadota</taxon>
        <taxon>Gammaproteobacteria</taxon>
        <taxon>Pasteurellales</taxon>
        <taxon>Pasteurellaceae</taxon>
        <taxon>Pasteurella</taxon>
    </lineage>
</organism>
<feature type="domain" description="Alcohol dehydrogenase-like N-terminal" evidence="6">
    <location>
        <begin position="24"/>
        <end position="132"/>
    </location>
</feature>
<proteinExistence type="inferred from homology"/>
<dbReference type="PROSITE" id="PS00059">
    <property type="entry name" value="ADH_ZINC"/>
    <property type="match status" value="1"/>
</dbReference>
<evidence type="ECO:0000256" key="2">
    <source>
        <dbReference type="ARBA" id="ARBA00022833"/>
    </source>
</evidence>
<dbReference type="Pfam" id="PF00107">
    <property type="entry name" value="ADH_zinc_N"/>
    <property type="match status" value="1"/>
</dbReference>
<protein>
    <submittedName>
        <fullName evidence="7">2-desacetyl-2-hydroxyethyl bacteriochlorophyllide A dehydrogenase</fullName>
    </submittedName>
</protein>
<evidence type="ECO:0000313" key="7">
    <source>
        <dbReference type="EMBL" id="SMB87627.1"/>
    </source>
</evidence>
<gene>
    <name evidence="7" type="ORF">SAMN05660772_01033</name>
</gene>
<dbReference type="InterPro" id="IPR011032">
    <property type="entry name" value="GroES-like_sf"/>
</dbReference>